<dbReference type="EMBL" id="CM055104">
    <property type="protein sequence ID" value="KAJ7534126.1"/>
    <property type="molecule type" value="Genomic_DNA"/>
</dbReference>
<organism evidence="1 2">
    <name type="scientific">Diphasiastrum complanatum</name>
    <name type="common">Issler's clubmoss</name>
    <name type="synonym">Lycopodium complanatum</name>
    <dbReference type="NCBI Taxonomy" id="34168"/>
    <lineage>
        <taxon>Eukaryota</taxon>
        <taxon>Viridiplantae</taxon>
        <taxon>Streptophyta</taxon>
        <taxon>Embryophyta</taxon>
        <taxon>Tracheophyta</taxon>
        <taxon>Lycopodiopsida</taxon>
        <taxon>Lycopodiales</taxon>
        <taxon>Lycopodiaceae</taxon>
        <taxon>Lycopodioideae</taxon>
        <taxon>Diphasiastrum</taxon>
    </lineage>
</organism>
<evidence type="ECO:0000313" key="1">
    <source>
        <dbReference type="EMBL" id="KAJ7534126.1"/>
    </source>
</evidence>
<accession>A0ACC2BWK3</accession>
<reference evidence="2" key="1">
    <citation type="journal article" date="2024" name="Proc. Natl. Acad. Sci. U.S.A.">
        <title>Extraordinary preservation of gene collinearity over three hundred million years revealed in homosporous lycophytes.</title>
        <authorList>
            <person name="Li C."/>
            <person name="Wickell D."/>
            <person name="Kuo L.Y."/>
            <person name="Chen X."/>
            <person name="Nie B."/>
            <person name="Liao X."/>
            <person name="Peng D."/>
            <person name="Ji J."/>
            <person name="Jenkins J."/>
            <person name="Williams M."/>
            <person name="Shu S."/>
            <person name="Plott C."/>
            <person name="Barry K."/>
            <person name="Rajasekar S."/>
            <person name="Grimwood J."/>
            <person name="Han X."/>
            <person name="Sun S."/>
            <person name="Hou Z."/>
            <person name="He W."/>
            <person name="Dai G."/>
            <person name="Sun C."/>
            <person name="Schmutz J."/>
            <person name="Leebens-Mack J.H."/>
            <person name="Li F.W."/>
            <person name="Wang L."/>
        </authorList>
    </citation>
    <scope>NUCLEOTIDE SEQUENCE [LARGE SCALE GENOMIC DNA]</scope>
    <source>
        <strain evidence="2">cv. PW_Plant_1</strain>
    </source>
</reference>
<evidence type="ECO:0000313" key="2">
    <source>
        <dbReference type="Proteomes" id="UP001162992"/>
    </source>
</evidence>
<proteinExistence type="predicted"/>
<name>A0ACC2BWK3_DIPCM</name>
<sequence length="660" mass="75446">MMSLHFSWPGQLFNGKGSSTHSFLKCALVSVFSLAFAQIPVVSAEFHVNTATGRIVDKYGRERLFHGLNVVMKGPPWHPHTDAFDPRNSFCEGDIKLMRKWGMNVVRLAVMWPGVEPTQGNINATYLQIMRSIVRKLHSAGIYTLIEFHQDLFTSQFCGEGVPGWVLGDTVSDHPKSKLYNSQQAFHPSRSLRGLIGRRKKAWGDSTFKSYESAATEALSALERDLDCQQMLRNLSHFPEPLSRRWVRDFDQGTSQELQEKCGSPNWFWFYFSYSVSKAFQDLYENRWGWADLLAGYWKAVVETFKKEKGVLGYELMNEPWAGDFYTDPLLLLPGIADRINLAPFYEKLQAAVRSVDSERIIFFESLTFDDVLCGFSSVPGGEVFKNRSVLSYHYYRPPNLSPRQAFRERLGEGKRLGCGTMLTEFFINREGSSSRWLSKKQHESLSAWDSLCAKWKLCSCSKSVPFCANKMSNNLEQVCFQLQSSERQKLSAEMEAGKDSVEEVLAESDSYVQSWIGWEYKAFLNKTGSNIDQSLFTDDGQVNLNLAKKLARTYPQAVAGKIISFSFDPVFARFSLVYFVERLLHSQAEEENLVSVDVDNSKHCTQIFVHRQFHYPLGLDVKVSDNCLDVKEEERIITICHSNHCLRKVVQVEINRRKP</sequence>
<keyword evidence="2" id="KW-1185">Reference proteome</keyword>
<gene>
    <name evidence="1" type="ORF">O6H91_13G080900</name>
</gene>
<protein>
    <submittedName>
        <fullName evidence="1">Uncharacterized protein</fullName>
    </submittedName>
</protein>
<comment type="caution">
    <text evidence="1">The sequence shown here is derived from an EMBL/GenBank/DDBJ whole genome shotgun (WGS) entry which is preliminary data.</text>
</comment>
<dbReference type="Proteomes" id="UP001162992">
    <property type="component" value="Chromosome 13"/>
</dbReference>